<gene>
    <name evidence="1" type="ORF">COLO4_20618</name>
</gene>
<evidence type="ECO:0000313" key="1">
    <source>
        <dbReference type="EMBL" id="OMO87683.1"/>
    </source>
</evidence>
<organism evidence="1 2">
    <name type="scientific">Corchorus olitorius</name>
    <dbReference type="NCBI Taxonomy" id="93759"/>
    <lineage>
        <taxon>Eukaryota</taxon>
        <taxon>Viridiplantae</taxon>
        <taxon>Streptophyta</taxon>
        <taxon>Embryophyta</taxon>
        <taxon>Tracheophyta</taxon>
        <taxon>Spermatophyta</taxon>
        <taxon>Magnoliopsida</taxon>
        <taxon>eudicotyledons</taxon>
        <taxon>Gunneridae</taxon>
        <taxon>Pentapetalae</taxon>
        <taxon>rosids</taxon>
        <taxon>malvids</taxon>
        <taxon>Malvales</taxon>
        <taxon>Malvaceae</taxon>
        <taxon>Grewioideae</taxon>
        <taxon>Apeibeae</taxon>
        <taxon>Corchorus</taxon>
    </lineage>
</organism>
<keyword evidence="2" id="KW-1185">Reference proteome</keyword>
<name>A0A1R3IYN8_9ROSI</name>
<protein>
    <submittedName>
        <fullName evidence="1">Uncharacterized protein</fullName>
    </submittedName>
</protein>
<evidence type="ECO:0000313" key="2">
    <source>
        <dbReference type="Proteomes" id="UP000187203"/>
    </source>
</evidence>
<dbReference type="Proteomes" id="UP000187203">
    <property type="component" value="Unassembled WGS sequence"/>
</dbReference>
<accession>A0A1R3IYN8</accession>
<comment type="caution">
    <text evidence="1">The sequence shown here is derived from an EMBL/GenBank/DDBJ whole genome shotgun (WGS) entry which is preliminary data.</text>
</comment>
<dbReference type="EMBL" id="AWUE01017276">
    <property type="protein sequence ID" value="OMO87683.1"/>
    <property type="molecule type" value="Genomic_DNA"/>
</dbReference>
<sequence length="34" mass="4016">MVVGRLRIHFWFDLTVKKMGYGVSLLAFNWLEMG</sequence>
<proteinExistence type="predicted"/>
<dbReference type="AlphaFoldDB" id="A0A1R3IYN8"/>
<reference evidence="2" key="1">
    <citation type="submission" date="2013-09" db="EMBL/GenBank/DDBJ databases">
        <title>Corchorus olitorius genome sequencing.</title>
        <authorList>
            <person name="Alam M."/>
            <person name="Haque M.S."/>
            <person name="Islam M.S."/>
            <person name="Emdad E.M."/>
            <person name="Islam M.M."/>
            <person name="Ahmed B."/>
            <person name="Halim A."/>
            <person name="Hossen Q.M.M."/>
            <person name="Hossain M.Z."/>
            <person name="Ahmed R."/>
            <person name="Khan M.M."/>
            <person name="Islam R."/>
            <person name="Rashid M.M."/>
            <person name="Khan S.A."/>
            <person name="Rahman M.S."/>
            <person name="Alam M."/>
            <person name="Yahiya A.S."/>
            <person name="Khan M.S."/>
            <person name="Azam M.S."/>
            <person name="Haque T."/>
            <person name="Lashkar M.Z.H."/>
            <person name="Akhand A.I."/>
            <person name="Morshed G."/>
            <person name="Roy S."/>
            <person name="Uddin K.S."/>
            <person name="Rabeya T."/>
            <person name="Hossain A.S."/>
            <person name="Chowdhury A."/>
            <person name="Snigdha A.R."/>
            <person name="Mortoza M.S."/>
            <person name="Matin S.A."/>
            <person name="Hoque S.M.E."/>
            <person name="Islam M.K."/>
            <person name="Roy D.K."/>
            <person name="Haider R."/>
            <person name="Moosa M.M."/>
            <person name="Elias S.M."/>
            <person name="Hasan A.M."/>
            <person name="Jahan S."/>
            <person name="Shafiuddin M."/>
            <person name="Mahmood N."/>
            <person name="Shommy N.S."/>
        </authorList>
    </citation>
    <scope>NUCLEOTIDE SEQUENCE [LARGE SCALE GENOMIC DNA]</scope>
    <source>
        <strain evidence="2">cv. O-4</strain>
    </source>
</reference>